<dbReference type="EMBL" id="PVTH01000007">
    <property type="protein sequence ID" value="PRY51496.1"/>
    <property type="molecule type" value="Genomic_DNA"/>
</dbReference>
<sequence>MANIARSINSSNSRPMKRKLAIQSTVYPIDYNRNNPAKGFNEWMHYIQVEADFIYASDRYLFPSQVEEMKQQTAKARRAEELSKLISSGKINPEELSNYMDQVKNFLSDGI</sequence>
<dbReference type="Proteomes" id="UP000238034">
    <property type="component" value="Unassembled WGS sequence"/>
</dbReference>
<accession>A0A2T0U0M0</accession>
<protein>
    <submittedName>
        <fullName evidence="1">Uncharacterized protein</fullName>
    </submittedName>
</protein>
<reference evidence="1 2" key="1">
    <citation type="submission" date="2018-03" db="EMBL/GenBank/DDBJ databases">
        <title>Genomic Encyclopedia of Type Strains, Phase III (KMG-III): the genomes of soil and plant-associated and newly described type strains.</title>
        <authorList>
            <person name="Whitman W."/>
        </authorList>
    </citation>
    <scope>NUCLEOTIDE SEQUENCE [LARGE SCALE GENOMIC DNA]</scope>
    <source>
        <strain evidence="1 2">CGMCC 1.9313</strain>
    </source>
</reference>
<evidence type="ECO:0000313" key="1">
    <source>
        <dbReference type="EMBL" id="PRY51496.1"/>
    </source>
</evidence>
<name>A0A2T0U0M0_9SPHI</name>
<keyword evidence="2" id="KW-1185">Reference proteome</keyword>
<proteinExistence type="predicted"/>
<comment type="caution">
    <text evidence="1">The sequence shown here is derived from an EMBL/GenBank/DDBJ whole genome shotgun (WGS) entry which is preliminary data.</text>
</comment>
<gene>
    <name evidence="1" type="ORF">B0I27_10781</name>
</gene>
<dbReference type="AlphaFoldDB" id="A0A2T0U0M0"/>
<dbReference type="RefSeq" id="WP_106293796.1">
    <property type="nucleotide sequence ID" value="NZ_PVTH01000007.1"/>
</dbReference>
<dbReference type="OrthoDB" id="9775851at2"/>
<organism evidence="1 2">
    <name type="scientific">Arcticibacter pallidicorallinus</name>
    <dbReference type="NCBI Taxonomy" id="1259464"/>
    <lineage>
        <taxon>Bacteria</taxon>
        <taxon>Pseudomonadati</taxon>
        <taxon>Bacteroidota</taxon>
        <taxon>Sphingobacteriia</taxon>
        <taxon>Sphingobacteriales</taxon>
        <taxon>Sphingobacteriaceae</taxon>
        <taxon>Arcticibacter</taxon>
    </lineage>
</organism>
<evidence type="ECO:0000313" key="2">
    <source>
        <dbReference type="Proteomes" id="UP000238034"/>
    </source>
</evidence>